<dbReference type="GO" id="GO:0016757">
    <property type="term" value="F:glycosyltransferase activity"/>
    <property type="evidence" value="ECO:0007669"/>
    <property type="project" value="UniProtKB-KW"/>
</dbReference>
<comment type="caution">
    <text evidence="2">The sequence shown here is derived from an EMBL/GenBank/DDBJ whole genome shotgun (WGS) entry which is preliminary data.</text>
</comment>
<keyword evidence="2" id="KW-0808">Transferase</keyword>
<dbReference type="EMBL" id="JBITLV010000003">
    <property type="protein sequence ID" value="MFI7587874.1"/>
    <property type="molecule type" value="Genomic_DNA"/>
</dbReference>
<keyword evidence="2" id="KW-0328">Glycosyltransferase</keyword>
<protein>
    <submittedName>
        <fullName evidence="2">Glycosyltransferase family 2 protein</fullName>
        <ecNumber evidence="2">2.4.-.-</ecNumber>
    </submittedName>
</protein>
<proteinExistence type="predicted"/>
<dbReference type="PANTHER" id="PTHR43179">
    <property type="entry name" value="RHAMNOSYLTRANSFERASE WBBL"/>
    <property type="match status" value="1"/>
</dbReference>
<dbReference type="Gene3D" id="3.90.550.10">
    <property type="entry name" value="Spore Coat Polysaccharide Biosynthesis Protein SpsA, Chain A"/>
    <property type="match status" value="1"/>
</dbReference>
<evidence type="ECO:0000313" key="2">
    <source>
        <dbReference type="EMBL" id="MFI7587874.1"/>
    </source>
</evidence>
<feature type="compositionally biased region" description="Polar residues" evidence="1">
    <location>
        <begin position="7"/>
        <end position="21"/>
    </location>
</feature>
<dbReference type="SUPFAM" id="SSF53448">
    <property type="entry name" value="Nucleotide-diphospho-sugar transferases"/>
    <property type="match status" value="1"/>
</dbReference>
<organism evidence="2 3">
    <name type="scientific">Spongisporangium articulatum</name>
    <dbReference type="NCBI Taxonomy" id="3362603"/>
    <lineage>
        <taxon>Bacteria</taxon>
        <taxon>Bacillati</taxon>
        <taxon>Actinomycetota</taxon>
        <taxon>Actinomycetes</taxon>
        <taxon>Kineosporiales</taxon>
        <taxon>Kineosporiaceae</taxon>
        <taxon>Spongisporangium</taxon>
    </lineage>
</organism>
<keyword evidence="3" id="KW-1185">Reference proteome</keyword>
<dbReference type="InterPro" id="IPR029044">
    <property type="entry name" value="Nucleotide-diphossugar_trans"/>
</dbReference>
<dbReference type="PANTHER" id="PTHR43179:SF7">
    <property type="entry name" value="RHAMNOSYLTRANSFERASE WBBL"/>
    <property type="match status" value="1"/>
</dbReference>
<evidence type="ECO:0000313" key="3">
    <source>
        <dbReference type="Proteomes" id="UP001612915"/>
    </source>
</evidence>
<dbReference type="RefSeq" id="WP_398280362.1">
    <property type="nucleotide sequence ID" value="NZ_JBITLV010000003.1"/>
</dbReference>
<dbReference type="Proteomes" id="UP001612915">
    <property type="component" value="Unassembled WGS sequence"/>
</dbReference>
<dbReference type="Pfam" id="PF13641">
    <property type="entry name" value="Glyco_tranf_2_3"/>
    <property type="match status" value="1"/>
</dbReference>
<reference evidence="2 3" key="1">
    <citation type="submission" date="2024-10" db="EMBL/GenBank/DDBJ databases">
        <title>The Natural Products Discovery Center: Release of the First 8490 Sequenced Strains for Exploring Actinobacteria Biosynthetic Diversity.</title>
        <authorList>
            <person name="Kalkreuter E."/>
            <person name="Kautsar S.A."/>
            <person name="Yang D."/>
            <person name="Bader C.D."/>
            <person name="Teijaro C.N."/>
            <person name="Fluegel L."/>
            <person name="Davis C.M."/>
            <person name="Simpson J.R."/>
            <person name="Lauterbach L."/>
            <person name="Steele A.D."/>
            <person name="Gui C."/>
            <person name="Meng S."/>
            <person name="Li G."/>
            <person name="Viehrig K."/>
            <person name="Ye F."/>
            <person name="Su P."/>
            <person name="Kiefer A.F."/>
            <person name="Nichols A."/>
            <person name="Cepeda A.J."/>
            <person name="Yan W."/>
            <person name="Fan B."/>
            <person name="Jiang Y."/>
            <person name="Adhikari A."/>
            <person name="Zheng C.-J."/>
            <person name="Schuster L."/>
            <person name="Cowan T.M."/>
            <person name="Smanski M.J."/>
            <person name="Chevrette M.G."/>
            <person name="De Carvalho L.P.S."/>
            <person name="Shen B."/>
        </authorList>
    </citation>
    <scope>NUCLEOTIDE SEQUENCE [LARGE SCALE GENOMIC DNA]</scope>
    <source>
        <strain evidence="2 3">NPDC049639</strain>
    </source>
</reference>
<dbReference type="CDD" id="cd04186">
    <property type="entry name" value="GT_2_like_c"/>
    <property type="match status" value="1"/>
</dbReference>
<dbReference type="EC" id="2.4.-.-" evidence="2"/>
<feature type="region of interest" description="Disordered" evidence="1">
    <location>
        <begin position="1"/>
        <end position="21"/>
    </location>
</feature>
<accession>A0ABW8ANB8</accession>
<gene>
    <name evidence="2" type="ORF">ACIB24_12440</name>
</gene>
<evidence type="ECO:0000256" key="1">
    <source>
        <dbReference type="SAM" id="MobiDB-lite"/>
    </source>
</evidence>
<sequence>MSKPSDAPTQTAQPSEGLSLVSTKPEIDPLNSISVVVTHYKTPEQLATCLHSLKAIGGVSEVIVCDSEAEEVANLAVQRSGMEVSYRPFSDNVGFARLVNAGIADSQSEYVLVINADVLVNRDGLEKLLETLSRSLDIGIAVPRLLYPNGDFQSSVFRFYRPMTLLYRRTILGLLPPGQRELSRFEEPSRRAATSTSEMDVDWALGAAMLVRRKAITEVGAMDARYFLYFEDVDWCLRMWKKEWRVVFSPAATFVHNHGRASRKHGVFGLVSNPLLRTHLRSAALFFRSHGLKRYVFAQPSPTLDISQDEQRADR</sequence>
<name>A0ABW8ANB8_9ACTN</name>